<dbReference type="Proteomes" id="UP000823786">
    <property type="component" value="Unassembled WGS sequence"/>
</dbReference>
<organism evidence="2 3">
    <name type="scientific">Rhizobium herbae</name>
    <dbReference type="NCBI Taxonomy" id="508661"/>
    <lineage>
        <taxon>Bacteria</taxon>
        <taxon>Pseudomonadati</taxon>
        <taxon>Pseudomonadota</taxon>
        <taxon>Alphaproteobacteria</taxon>
        <taxon>Hyphomicrobiales</taxon>
        <taxon>Rhizobiaceae</taxon>
        <taxon>Rhizobium/Agrobacterium group</taxon>
        <taxon>Rhizobium</taxon>
    </lineage>
</organism>
<accession>A0ABS4ES01</accession>
<dbReference type="NCBIfam" id="TIGR02606">
    <property type="entry name" value="antidote_CC2985"/>
    <property type="match status" value="1"/>
</dbReference>
<dbReference type="Pfam" id="PF03693">
    <property type="entry name" value="ParD_antitoxin"/>
    <property type="match status" value="1"/>
</dbReference>
<dbReference type="InterPro" id="IPR038296">
    <property type="entry name" value="ParD_sf"/>
</dbReference>
<sequence length="104" mass="11863">MSEIQLSEEDRAFIEEEVRAGVYRDADEAVHTGLRLLKSKEGKIAELRRLIQEGIDDIEAGRVIEFESADDLTRYIMNMSEDKRDAAAQTEINPARASRPSRRL</sequence>
<dbReference type="EMBL" id="JAGGJV010000008">
    <property type="protein sequence ID" value="MBP1860730.1"/>
    <property type="molecule type" value="Genomic_DNA"/>
</dbReference>
<evidence type="ECO:0000256" key="1">
    <source>
        <dbReference type="SAM" id="MobiDB-lite"/>
    </source>
</evidence>
<protein>
    <submittedName>
        <fullName evidence="2">Antitoxin ParD1/3/4</fullName>
    </submittedName>
</protein>
<feature type="region of interest" description="Disordered" evidence="1">
    <location>
        <begin position="83"/>
        <end position="104"/>
    </location>
</feature>
<dbReference type="InterPro" id="IPR022789">
    <property type="entry name" value="ParD"/>
</dbReference>
<comment type="caution">
    <text evidence="2">The sequence shown here is derived from an EMBL/GenBank/DDBJ whole genome shotgun (WGS) entry which is preliminary data.</text>
</comment>
<keyword evidence="3" id="KW-1185">Reference proteome</keyword>
<evidence type="ECO:0000313" key="3">
    <source>
        <dbReference type="Proteomes" id="UP000823786"/>
    </source>
</evidence>
<reference evidence="2 3" key="1">
    <citation type="submission" date="2021-03" db="EMBL/GenBank/DDBJ databases">
        <title>Genomic Encyclopedia of Type Strains, Phase IV (KMG-IV): sequencing the most valuable type-strain genomes for metagenomic binning, comparative biology and taxonomic classification.</title>
        <authorList>
            <person name="Goeker M."/>
        </authorList>
    </citation>
    <scope>NUCLEOTIDE SEQUENCE [LARGE SCALE GENOMIC DNA]</scope>
    <source>
        <strain evidence="2 3">DSM 26427</strain>
    </source>
</reference>
<dbReference type="PANTHER" id="PTHR36582:SF2">
    <property type="entry name" value="ANTITOXIN PARD"/>
    <property type="match status" value="1"/>
</dbReference>
<name>A0ABS4ES01_9HYPH</name>
<dbReference type="PANTHER" id="PTHR36582">
    <property type="entry name" value="ANTITOXIN PARD"/>
    <property type="match status" value="1"/>
</dbReference>
<gene>
    <name evidence="2" type="ORF">J2Z75_004251</name>
</gene>
<evidence type="ECO:0000313" key="2">
    <source>
        <dbReference type="EMBL" id="MBP1860730.1"/>
    </source>
</evidence>
<proteinExistence type="predicted"/>
<dbReference type="Gene3D" id="6.10.10.120">
    <property type="entry name" value="Antitoxin ParD1-like"/>
    <property type="match status" value="1"/>
</dbReference>